<dbReference type="GO" id="GO:0008685">
    <property type="term" value="F:2-C-methyl-D-erythritol 2,4-cyclodiphosphate synthase activity"/>
    <property type="evidence" value="ECO:0007669"/>
    <property type="project" value="UniProtKB-EC"/>
</dbReference>
<comment type="cofactor">
    <cofactor evidence="9">
        <name>a divalent metal cation</name>
        <dbReference type="ChEBI" id="CHEBI:60240"/>
    </cofactor>
    <text evidence="9">Binds 1 divalent metal cation per subunit.</text>
</comment>
<feature type="binding site" evidence="9">
    <location>
        <begin position="8"/>
        <end position="10"/>
    </location>
    <ligand>
        <name>4-CDP-2-C-methyl-D-erythritol 2-phosphate</name>
        <dbReference type="ChEBI" id="CHEBI:57919"/>
    </ligand>
</feature>
<dbReference type="EMBL" id="JBHRTF010000003">
    <property type="protein sequence ID" value="MFC3115216.1"/>
    <property type="molecule type" value="Genomic_DNA"/>
</dbReference>
<dbReference type="InterPro" id="IPR003526">
    <property type="entry name" value="MECDP_synthase"/>
</dbReference>
<dbReference type="PANTHER" id="PTHR43181">
    <property type="entry name" value="2-C-METHYL-D-ERYTHRITOL 2,4-CYCLODIPHOSPHATE SYNTHASE, CHLOROPLASTIC"/>
    <property type="match status" value="1"/>
</dbReference>
<sequence>MRIGHGYDVHAFGEGDKIVIGGVVIPHHHGLVAHSDGDVLLHALCDALLGAAALGDIGKHFPDSDIQYRNIDSRALLRIVYAKLNQLGWKLANADMTIVAQAPRMANYIPHMVDAIAADLHADISQINVKATTTERLGFTGREEGIACYAVVMIEKKNH</sequence>
<dbReference type="SUPFAM" id="SSF69765">
    <property type="entry name" value="IpsF-like"/>
    <property type="match status" value="1"/>
</dbReference>
<feature type="domain" description="2-C-methyl-D-erythritol 2,4-cyclodiphosphate synthase" evidence="11">
    <location>
        <begin position="1"/>
        <end position="154"/>
    </location>
</feature>
<evidence type="ECO:0000256" key="1">
    <source>
        <dbReference type="ARBA" id="ARBA00000200"/>
    </source>
</evidence>
<evidence type="ECO:0000256" key="4">
    <source>
        <dbReference type="ARBA" id="ARBA00011233"/>
    </source>
</evidence>
<reference evidence="13" key="1">
    <citation type="journal article" date="2019" name="Int. J. Syst. Evol. Microbiol.">
        <title>The Global Catalogue of Microorganisms (GCM) 10K type strain sequencing project: providing services to taxonomists for standard genome sequencing and annotation.</title>
        <authorList>
            <consortium name="The Broad Institute Genomics Platform"/>
            <consortium name="The Broad Institute Genome Sequencing Center for Infectious Disease"/>
            <person name="Wu L."/>
            <person name="Ma J."/>
        </authorList>
    </citation>
    <scope>NUCLEOTIDE SEQUENCE [LARGE SCALE GENOMIC DNA]</scope>
    <source>
        <strain evidence="13">KCTC 52237</strain>
    </source>
</reference>
<dbReference type="PANTHER" id="PTHR43181:SF1">
    <property type="entry name" value="2-C-METHYL-D-ERYTHRITOL 2,4-CYCLODIPHOSPHATE SYNTHASE, CHLOROPLASTIC"/>
    <property type="match status" value="1"/>
</dbReference>
<keyword evidence="6 9" id="KW-0479">Metal-binding</keyword>
<dbReference type="InterPro" id="IPR020555">
    <property type="entry name" value="MECDP_synthase_CS"/>
</dbReference>
<dbReference type="PROSITE" id="PS01350">
    <property type="entry name" value="ISPF"/>
    <property type="match status" value="1"/>
</dbReference>
<comment type="similarity">
    <text evidence="3 9 10">Belongs to the IspF family.</text>
</comment>
<comment type="pathway">
    <text evidence="2 9">Isoprenoid biosynthesis; isopentenyl diphosphate biosynthesis via DXP pathway; isopentenyl diphosphate from 1-deoxy-D-xylulose 5-phosphate: step 4/6.</text>
</comment>
<accession>A0ABV7FC97</accession>
<evidence type="ECO:0000313" key="12">
    <source>
        <dbReference type="EMBL" id="MFC3115216.1"/>
    </source>
</evidence>
<evidence type="ECO:0000313" key="13">
    <source>
        <dbReference type="Proteomes" id="UP001595555"/>
    </source>
</evidence>
<evidence type="ECO:0000256" key="3">
    <source>
        <dbReference type="ARBA" id="ARBA00008480"/>
    </source>
</evidence>
<keyword evidence="8 9" id="KW-0456">Lyase</keyword>
<evidence type="ECO:0000256" key="2">
    <source>
        <dbReference type="ARBA" id="ARBA00004709"/>
    </source>
</evidence>
<feature type="site" description="Transition state stabilizer" evidence="9">
    <location>
        <position position="34"/>
    </location>
</feature>
<comment type="caution">
    <text evidence="12">The sequence shown here is derived from an EMBL/GenBank/DDBJ whole genome shotgun (WGS) entry which is preliminary data.</text>
</comment>
<keyword evidence="7 9" id="KW-0414">Isoprene biosynthesis</keyword>
<evidence type="ECO:0000256" key="8">
    <source>
        <dbReference type="ARBA" id="ARBA00023239"/>
    </source>
</evidence>
<feature type="binding site" evidence="9">
    <location>
        <position position="139"/>
    </location>
    <ligand>
        <name>4-CDP-2-C-methyl-D-erythritol 2-phosphate</name>
        <dbReference type="ChEBI" id="CHEBI:57919"/>
    </ligand>
</feature>
<feature type="binding site" evidence="9">
    <location>
        <begin position="34"/>
        <end position="35"/>
    </location>
    <ligand>
        <name>4-CDP-2-C-methyl-D-erythritol 2-phosphate</name>
        <dbReference type="ChEBI" id="CHEBI:57919"/>
    </ligand>
</feature>
<proteinExistence type="inferred from homology"/>
<feature type="site" description="Transition state stabilizer" evidence="9">
    <location>
        <position position="133"/>
    </location>
</feature>
<keyword evidence="13" id="KW-1185">Reference proteome</keyword>
<feature type="binding site" evidence="9">
    <location>
        <position position="42"/>
    </location>
    <ligand>
        <name>a divalent metal cation</name>
        <dbReference type="ChEBI" id="CHEBI:60240"/>
    </ligand>
</feature>
<organism evidence="12 13">
    <name type="scientific">Cellvibrio fontiphilus</name>
    <dbReference type="NCBI Taxonomy" id="1815559"/>
    <lineage>
        <taxon>Bacteria</taxon>
        <taxon>Pseudomonadati</taxon>
        <taxon>Pseudomonadota</taxon>
        <taxon>Gammaproteobacteria</taxon>
        <taxon>Cellvibrionales</taxon>
        <taxon>Cellvibrionaceae</taxon>
        <taxon>Cellvibrio</taxon>
    </lineage>
</organism>
<feature type="binding site" evidence="9">
    <location>
        <begin position="61"/>
        <end position="65"/>
    </location>
    <ligand>
        <name>4-CDP-2-C-methyl-D-erythritol 2-phosphate</name>
        <dbReference type="ChEBI" id="CHEBI:57919"/>
    </ligand>
</feature>
<evidence type="ECO:0000259" key="11">
    <source>
        <dbReference type="Pfam" id="PF02542"/>
    </source>
</evidence>
<feature type="binding site" evidence="9">
    <location>
        <begin position="100"/>
        <end position="106"/>
    </location>
    <ligand>
        <name>4-CDP-2-C-methyl-D-erythritol 2-phosphate</name>
        <dbReference type="ChEBI" id="CHEBI:57919"/>
    </ligand>
</feature>
<dbReference type="HAMAP" id="MF_00107">
    <property type="entry name" value="IspF"/>
    <property type="match status" value="1"/>
</dbReference>
<feature type="binding site" evidence="9">
    <location>
        <position position="142"/>
    </location>
    <ligand>
        <name>4-CDP-2-C-methyl-D-erythritol 2-phosphate</name>
        <dbReference type="ChEBI" id="CHEBI:57919"/>
    </ligand>
</feature>
<evidence type="ECO:0000256" key="6">
    <source>
        <dbReference type="ARBA" id="ARBA00022723"/>
    </source>
</evidence>
<protein>
    <recommendedName>
        <fullName evidence="5 9">2-C-methyl-D-erythritol 2,4-cyclodiphosphate synthase</fullName>
        <shortName evidence="9">MECDP-synthase</shortName>
        <shortName evidence="9">MECPP-synthase</shortName>
        <shortName evidence="9">MECPS</shortName>
        <ecNumber evidence="5 9">4.6.1.12</ecNumber>
    </recommendedName>
</protein>
<evidence type="ECO:0000256" key="9">
    <source>
        <dbReference type="HAMAP-Rule" id="MF_00107"/>
    </source>
</evidence>
<name>A0ABV7FC97_9GAMM</name>
<comment type="function">
    <text evidence="9">Involved in the biosynthesis of isopentenyl diphosphate (IPP) and dimethylallyl diphosphate (DMAPP), two major building blocks of isoprenoid compounds. Catalyzes the conversion of 4-diphosphocytidyl-2-C-methyl-D-erythritol 2-phosphate (CDP-ME2P) to 2-C-methyl-D-erythritol 2,4-cyclodiphosphate (ME-CPP) with a corresponding release of cytidine 5-monophosphate (CMP).</text>
</comment>
<dbReference type="Proteomes" id="UP001595555">
    <property type="component" value="Unassembled WGS sequence"/>
</dbReference>
<gene>
    <name evidence="9 12" type="primary">ispF</name>
    <name evidence="12" type="ORF">ACFODX_06580</name>
</gene>
<dbReference type="Gene3D" id="3.30.1330.50">
    <property type="entry name" value="2-C-methyl-D-erythritol 2,4-cyclodiphosphate synthase"/>
    <property type="match status" value="1"/>
</dbReference>
<feature type="binding site" evidence="9">
    <location>
        <begin position="56"/>
        <end position="58"/>
    </location>
    <ligand>
        <name>4-CDP-2-C-methyl-D-erythritol 2-phosphate</name>
        <dbReference type="ChEBI" id="CHEBI:57919"/>
    </ligand>
</feature>
<evidence type="ECO:0000256" key="7">
    <source>
        <dbReference type="ARBA" id="ARBA00023229"/>
    </source>
</evidence>
<dbReference type="RefSeq" id="WP_378118113.1">
    <property type="nucleotide sequence ID" value="NZ_JBHRTF010000003.1"/>
</dbReference>
<evidence type="ECO:0000256" key="5">
    <source>
        <dbReference type="ARBA" id="ARBA00012579"/>
    </source>
</evidence>
<feature type="binding site" evidence="9">
    <location>
        <position position="10"/>
    </location>
    <ligand>
        <name>a divalent metal cation</name>
        <dbReference type="ChEBI" id="CHEBI:60240"/>
    </ligand>
</feature>
<feature type="binding site" evidence="9">
    <location>
        <position position="8"/>
    </location>
    <ligand>
        <name>a divalent metal cation</name>
        <dbReference type="ChEBI" id="CHEBI:60240"/>
    </ligand>
</feature>
<dbReference type="InterPro" id="IPR036571">
    <property type="entry name" value="MECDP_synthase_sf"/>
</dbReference>
<dbReference type="CDD" id="cd00554">
    <property type="entry name" value="MECDP_synthase"/>
    <property type="match status" value="1"/>
</dbReference>
<dbReference type="NCBIfam" id="TIGR00151">
    <property type="entry name" value="ispF"/>
    <property type="match status" value="1"/>
</dbReference>
<comment type="catalytic activity">
    <reaction evidence="1 9 10">
        <text>4-CDP-2-C-methyl-D-erythritol 2-phosphate = 2-C-methyl-D-erythritol 2,4-cyclic diphosphate + CMP</text>
        <dbReference type="Rhea" id="RHEA:23864"/>
        <dbReference type="ChEBI" id="CHEBI:57919"/>
        <dbReference type="ChEBI" id="CHEBI:58483"/>
        <dbReference type="ChEBI" id="CHEBI:60377"/>
        <dbReference type="EC" id="4.6.1.12"/>
    </reaction>
</comment>
<dbReference type="EC" id="4.6.1.12" evidence="5 9"/>
<comment type="subunit">
    <text evidence="4 9">Homotrimer.</text>
</comment>
<evidence type="ECO:0000256" key="10">
    <source>
        <dbReference type="RuleBase" id="RU004395"/>
    </source>
</evidence>
<feature type="binding site" evidence="9">
    <location>
        <begin position="132"/>
        <end position="135"/>
    </location>
    <ligand>
        <name>4-CDP-2-C-methyl-D-erythritol 2-phosphate</name>
        <dbReference type="ChEBI" id="CHEBI:57919"/>
    </ligand>
</feature>
<dbReference type="Pfam" id="PF02542">
    <property type="entry name" value="YgbB"/>
    <property type="match status" value="1"/>
</dbReference>